<feature type="domain" description="HTH tetR-type" evidence="5">
    <location>
        <begin position="7"/>
        <end position="67"/>
    </location>
</feature>
<dbReference type="EMBL" id="SOJN01000108">
    <property type="protein sequence ID" value="TET44836.1"/>
    <property type="molecule type" value="Genomic_DNA"/>
</dbReference>
<dbReference type="Proteomes" id="UP000315525">
    <property type="component" value="Unassembled WGS sequence"/>
</dbReference>
<keyword evidence="2 4" id="KW-0238">DNA-binding</keyword>
<dbReference type="PROSITE" id="PS50977">
    <property type="entry name" value="HTH_TETR_2"/>
    <property type="match status" value="1"/>
</dbReference>
<dbReference type="SUPFAM" id="SSF46689">
    <property type="entry name" value="Homeodomain-like"/>
    <property type="match status" value="1"/>
</dbReference>
<evidence type="ECO:0000256" key="4">
    <source>
        <dbReference type="PROSITE-ProRule" id="PRU00335"/>
    </source>
</evidence>
<dbReference type="InterPro" id="IPR050109">
    <property type="entry name" value="HTH-type_TetR-like_transc_reg"/>
</dbReference>
<comment type="caution">
    <text evidence="6">The sequence shown here is derived from an EMBL/GenBank/DDBJ whole genome shotgun (WGS) entry which is preliminary data.</text>
</comment>
<dbReference type="PANTHER" id="PTHR30055">
    <property type="entry name" value="HTH-TYPE TRANSCRIPTIONAL REGULATOR RUTR"/>
    <property type="match status" value="1"/>
</dbReference>
<dbReference type="Gene3D" id="1.10.357.10">
    <property type="entry name" value="Tetracycline Repressor, domain 2"/>
    <property type="match status" value="1"/>
</dbReference>
<sequence length="235" mass="26709">MAKKEKREAKERIFEAATSLFARKGYAAVGTREIAKEADVNVSMINYYYEGKLGILKEIINECYDKYFRAIRDADNKDAPPEGRVRLIARGLVDFFKGNTELAMAGFSVFPIDEPEIVDLKVKWATDNRKVTAGLFEQLGVDMEDTVQSNVVRGLLTGIIQSHFRFKYAWKHMVEAAARSGQTWERITEEPSEELDDAFYEKYSDMLADLYLHGLNSITSRKQLAKGDNNGTKNL</sequence>
<name>A0A523UQN2_UNCT6</name>
<feature type="DNA-binding region" description="H-T-H motif" evidence="4">
    <location>
        <begin position="30"/>
        <end position="49"/>
    </location>
</feature>
<organism evidence="6 7">
    <name type="scientific">candidate division TA06 bacterium</name>
    <dbReference type="NCBI Taxonomy" id="2250710"/>
    <lineage>
        <taxon>Bacteria</taxon>
        <taxon>Bacteria division TA06</taxon>
    </lineage>
</organism>
<evidence type="ECO:0000256" key="2">
    <source>
        <dbReference type="ARBA" id="ARBA00023125"/>
    </source>
</evidence>
<dbReference type="PANTHER" id="PTHR30055:SF234">
    <property type="entry name" value="HTH-TYPE TRANSCRIPTIONAL REGULATOR BETI"/>
    <property type="match status" value="1"/>
</dbReference>
<dbReference type="InterPro" id="IPR009057">
    <property type="entry name" value="Homeodomain-like_sf"/>
</dbReference>
<evidence type="ECO:0000313" key="7">
    <source>
        <dbReference type="Proteomes" id="UP000315525"/>
    </source>
</evidence>
<dbReference type="AlphaFoldDB" id="A0A523UQN2"/>
<evidence type="ECO:0000313" key="6">
    <source>
        <dbReference type="EMBL" id="TET44836.1"/>
    </source>
</evidence>
<keyword evidence="1" id="KW-0805">Transcription regulation</keyword>
<gene>
    <name evidence="6" type="ORF">E3J62_09275</name>
</gene>
<proteinExistence type="predicted"/>
<dbReference type="PRINTS" id="PR00455">
    <property type="entry name" value="HTHTETR"/>
</dbReference>
<dbReference type="Pfam" id="PF00440">
    <property type="entry name" value="TetR_N"/>
    <property type="match status" value="1"/>
</dbReference>
<dbReference type="GO" id="GO:0000976">
    <property type="term" value="F:transcription cis-regulatory region binding"/>
    <property type="evidence" value="ECO:0007669"/>
    <property type="project" value="TreeGrafter"/>
</dbReference>
<evidence type="ECO:0000256" key="3">
    <source>
        <dbReference type="ARBA" id="ARBA00023163"/>
    </source>
</evidence>
<keyword evidence="3" id="KW-0804">Transcription</keyword>
<dbReference type="GO" id="GO:0003700">
    <property type="term" value="F:DNA-binding transcription factor activity"/>
    <property type="evidence" value="ECO:0007669"/>
    <property type="project" value="TreeGrafter"/>
</dbReference>
<dbReference type="InterPro" id="IPR001647">
    <property type="entry name" value="HTH_TetR"/>
</dbReference>
<protein>
    <submittedName>
        <fullName evidence="6">TetR/AcrR family transcriptional regulator</fullName>
    </submittedName>
</protein>
<evidence type="ECO:0000256" key="1">
    <source>
        <dbReference type="ARBA" id="ARBA00023015"/>
    </source>
</evidence>
<dbReference type="Gene3D" id="1.10.10.60">
    <property type="entry name" value="Homeodomain-like"/>
    <property type="match status" value="1"/>
</dbReference>
<accession>A0A523UQN2</accession>
<reference evidence="6 7" key="1">
    <citation type="submission" date="2019-03" db="EMBL/GenBank/DDBJ databases">
        <title>Metabolic potential of uncultured bacteria and archaea associated with petroleum seepage in deep-sea sediments.</title>
        <authorList>
            <person name="Dong X."/>
            <person name="Hubert C."/>
        </authorList>
    </citation>
    <scope>NUCLEOTIDE SEQUENCE [LARGE SCALE GENOMIC DNA]</scope>
    <source>
        <strain evidence="6">E44_bin18</strain>
    </source>
</reference>
<evidence type="ECO:0000259" key="5">
    <source>
        <dbReference type="PROSITE" id="PS50977"/>
    </source>
</evidence>